<name>A0A2J7RLT0_9NEOP</name>
<dbReference type="InterPro" id="IPR026847">
    <property type="entry name" value="VPS13"/>
</dbReference>
<proteinExistence type="predicted"/>
<dbReference type="SMART" id="SM00165">
    <property type="entry name" value="UBA"/>
    <property type="match status" value="1"/>
</dbReference>
<accession>A0A2J7RLT0</accession>
<dbReference type="InterPro" id="IPR056747">
    <property type="entry name" value="VPS13-like_M"/>
</dbReference>
<dbReference type="Gene3D" id="2.80.10.50">
    <property type="match status" value="1"/>
</dbReference>
<dbReference type="EMBL" id="NEVH01002683">
    <property type="protein sequence ID" value="PNF41791.1"/>
    <property type="molecule type" value="Genomic_DNA"/>
</dbReference>
<dbReference type="Gene3D" id="1.10.8.10">
    <property type="entry name" value="DNA helicase RuvA subunit, C-terminal domain"/>
    <property type="match status" value="1"/>
</dbReference>
<sequence length="1804" mass="201101">MFSCILGMEDETALSIIDPVTVNMDVTHRLHSGTTRGIPDAAVSQTDRVLEIQMHQQLNIRLSYHDMRMFIQMLNSLPKQTLWARSHDSDHDQQPANVQNQIKKLSALGFHPDDCIAALSHCNGHLDDAALWLTHNADLADTAIRGKDYIGDSRSLLSFHVIEVKASHVCVCVIDDCRDSDVPLLELSLSQLALEQEVDGVGTAQCILSSDYYNRVLSGWEPFMEPWRCDVSWEHSLSTDLCRNRLQVHISAEDILNVNITDTFVDLYKMVKENWTQDYYNLTPRERYDCGANKLIGSPPGYRRRSPFVPFAIHNDTASRIWFTTLITSPDSISDPLHGRDSSLEQDEIWTSVAPDDTVPFSFEGRDKARHRDTHKLRSHQIAVRVEGWKSVGPVSIDRVGVYFRQALPELYRANLNLPEGRIVFEVTLEGSARKLVTVRSSLILTNQLPETVEVKLENTLIHPGETGTKYIKVAPGGSLPVPLSYVMSYLWVRPVDRSQPAGQGYVFCNKHIVWSHVSRPGETVEELRMCISSRDQCFRFCAAIHREHFPYERVTSAYKWVQPAHTITLLSPITVVNLLPYDLHYAVKDAPSGSAGRIKPGQSASLTQVVDIEKVVELCFHLENFPRAGTLVIPMAAHTFSSVVRLHDLQGRRLYLHANVVCKRGAGLKVSVTAPFWIINKSGLPLVFRQEGVPTETAAGQFEEHEVARMVAPLLFSFADHEASPTVVARVGSGVHPEGIPQWCQHFHLHKGIQVRRLRVSLRDCRPDIMYVIGINVRPGRGRYRSTNIVTLSPRFQLHNKSTYQLQFAQRCFATTLNDPGAQATYLNAVPDCCLPFHWPRLDKEQLLCVQLLDVPNCLWSGGFLIDTNDSLQINVRDTEGKMHFLRVEVVLQDATYFIVFTDADIIPPTVRLDNYSEVPLQFHQSCVTAESLLSTVRPHSCVPYAWDEPTLPHSITLLAPGGAAASYDMKSLREDHEAQGLTYENFIYIAFTGTFKSGDTQEIGGANACYNPLDVESQQLVLDVPEGNRVVLSSKEKGARSQLWRMTGEGQLQHEGSSPPRDPRSKHSVHSDDRILVLDIAGPAPQPTQYVSLVLRRPDKRRKSTQTWHFTEDGRLCCAHNNMCVQAKDGFFGLHRGSEAVLGPPQPVCHQLTHTGVPLEQAVGRHRLRPGSGFLAVKIMTDGPTSVLHISDIKEKHTYLVKDETIVLMSRLPEAAARGLPSDTRELQVKLDLPGGLGISLVSSQPAEELLFAHLTGINMELVSTGSQQKLNLRVKDIQCDNQLFEAQCPVVMYVTPPSARSKDAETQRILPVLRITAERVPNINPNVATYKHLIVTMKNLSITIEERLLLKLFLFVGYSHLSPEQEDAEESDCTVQQILTEVTSVHAKKYYFGLLRLEPGHVKLSVVTSSKLPAQLQSIKRKLGLTLIKFEDASVDLKPFVKNHSFESSKFFLHSILKHYKDELKWQAASILGSVDFLGSPLGFVNDVTEGVSGLLFEGNVQALVQNVTHGLSNSAAKVTESLSDGLGRVIMDEHHEETRQRIRKIHTGNSSDHIVAGLKGFGFGLLGGATSIFKQTYEGACTEGFQGLISGFGKGLVGTVTKPMVGVLDLASETASAVRDSSRSSTRVAPGRFRAPRCVTGPGGLLPPYSTQQSQGQEFLYSINKQNYSELFMAYDCLRIGPEDLRILVSSDTVRVFSVSASGTCTIVVETHLSDLYHCQPTSRPSDEPQGSNTSNEVLHYIELTMRVDSVGFESIRRPLVRCDSEAIAKWVSQQVNYAKGMFEERRYTLISDADNILED</sequence>
<dbReference type="GO" id="GO:0045053">
    <property type="term" value="P:protein retention in Golgi apparatus"/>
    <property type="evidence" value="ECO:0007669"/>
    <property type="project" value="TreeGrafter"/>
</dbReference>
<organism evidence="3 4">
    <name type="scientific">Cryptotermes secundus</name>
    <dbReference type="NCBI Taxonomy" id="105785"/>
    <lineage>
        <taxon>Eukaryota</taxon>
        <taxon>Metazoa</taxon>
        <taxon>Ecdysozoa</taxon>
        <taxon>Arthropoda</taxon>
        <taxon>Hexapoda</taxon>
        <taxon>Insecta</taxon>
        <taxon>Pterygota</taxon>
        <taxon>Neoptera</taxon>
        <taxon>Polyneoptera</taxon>
        <taxon>Dictyoptera</taxon>
        <taxon>Blattodea</taxon>
        <taxon>Blattoidea</taxon>
        <taxon>Termitoidae</taxon>
        <taxon>Kalotermitidae</taxon>
        <taxon>Cryptotermitinae</taxon>
        <taxon>Cryptotermes</taxon>
    </lineage>
</organism>
<feature type="compositionally biased region" description="Basic and acidic residues" evidence="1">
    <location>
        <begin position="1063"/>
        <end position="1072"/>
    </location>
</feature>
<dbReference type="Pfam" id="PF25033">
    <property type="entry name" value="VPS13_M"/>
    <property type="match status" value="1"/>
</dbReference>
<dbReference type="PROSITE" id="PS50030">
    <property type="entry name" value="UBA"/>
    <property type="match status" value="1"/>
</dbReference>
<dbReference type="InterPro" id="IPR035992">
    <property type="entry name" value="Ricin_B-like_lectins"/>
</dbReference>
<reference evidence="3 4" key="1">
    <citation type="submission" date="2017-12" db="EMBL/GenBank/DDBJ databases">
        <title>Hemimetabolous genomes reveal molecular basis of termite eusociality.</title>
        <authorList>
            <person name="Harrison M.C."/>
            <person name="Jongepier E."/>
            <person name="Robertson H.M."/>
            <person name="Arning N."/>
            <person name="Bitard-Feildel T."/>
            <person name="Chao H."/>
            <person name="Childers C.P."/>
            <person name="Dinh H."/>
            <person name="Doddapaneni H."/>
            <person name="Dugan S."/>
            <person name="Gowin J."/>
            <person name="Greiner C."/>
            <person name="Han Y."/>
            <person name="Hu H."/>
            <person name="Hughes D.S.T."/>
            <person name="Huylmans A.-K."/>
            <person name="Kemena C."/>
            <person name="Kremer L.P.M."/>
            <person name="Lee S.L."/>
            <person name="Lopez-Ezquerra A."/>
            <person name="Mallet L."/>
            <person name="Monroy-Kuhn J.M."/>
            <person name="Moser A."/>
            <person name="Murali S.C."/>
            <person name="Muzny D.M."/>
            <person name="Otani S."/>
            <person name="Piulachs M.-D."/>
            <person name="Poelchau M."/>
            <person name="Qu J."/>
            <person name="Schaub F."/>
            <person name="Wada-Katsumata A."/>
            <person name="Worley K.C."/>
            <person name="Xie Q."/>
            <person name="Ylla G."/>
            <person name="Poulsen M."/>
            <person name="Gibbs R.A."/>
            <person name="Schal C."/>
            <person name="Richards S."/>
            <person name="Belles X."/>
            <person name="Korb J."/>
            <person name="Bornberg-Bauer E."/>
        </authorList>
    </citation>
    <scope>NUCLEOTIDE SEQUENCE [LARGE SCALE GENOMIC DNA]</scope>
    <source>
        <tissue evidence="3">Whole body</tissue>
    </source>
</reference>
<dbReference type="STRING" id="105785.A0A2J7RLT0"/>
<evidence type="ECO:0000313" key="3">
    <source>
        <dbReference type="EMBL" id="PNF41791.1"/>
    </source>
</evidence>
<feature type="region of interest" description="Disordered" evidence="1">
    <location>
        <begin position="1050"/>
        <end position="1072"/>
    </location>
</feature>
<comment type="caution">
    <text evidence="3">The sequence shown here is derived from an EMBL/GenBank/DDBJ whole genome shotgun (WGS) entry which is preliminary data.</text>
</comment>
<dbReference type="GO" id="GO:0006623">
    <property type="term" value="P:protein targeting to vacuole"/>
    <property type="evidence" value="ECO:0007669"/>
    <property type="project" value="TreeGrafter"/>
</dbReference>
<evidence type="ECO:0000259" key="2">
    <source>
        <dbReference type="PROSITE" id="PS50030"/>
    </source>
</evidence>
<dbReference type="PANTHER" id="PTHR16166">
    <property type="entry name" value="VACUOLAR PROTEIN SORTING-ASSOCIATED PROTEIN VPS13"/>
    <property type="match status" value="1"/>
</dbReference>
<dbReference type="InterPro" id="IPR015940">
    <property type="entry name" value="UBA"/>
</dbReference>
<protein>
    <recommendedName>
        <fullName evidence="2">UBA domain-containing protein</fullName>
    </recommendedName>
</protein>
<dbReference type="Pfam" id="PF25036">
    <property type="entry name" value="VPS13_VAB"/>
    <property type="match status" value="1"/>
</dbReference>
<dbReference type="SUPFAM" id="SSF46934">
    <property type="entry name" value="UBA-like"/>
    <property type="match status" value="1"/>
</dbReference>
<evidence type="ECO:0000313" key="4">
    <source>
        <dbReference type="Proteomes" id="UP000235965"/>
    </source>
</evidence>
<dbReference type="Proteomes" id="UP000235965">
    <property type="component" value="Unassembled WGS sequence"/>
</dbReference>
<dbReference type="GO" id="GO:0007005">
    <property type="term" value="P:mitochondrion organization"/>
    <property type="evidence" value="ECO:0007669"/>
    <property type="project" value="TreeGrafter"/>
</dbReference>
<dbReference type="InterPro" id="IPR041969">
    <property type="entry name" value="VP13D_UBA"/>
</dbReference>
<dbReference type="OrthoDB" id="272810at2759"/>
<dbReference type="SUPFAM" id="SSF50370">
    <property type="entry name" value="Ricin B-like lectins"/>
    <property type="match status" value="1"/>
</dbReference>
<dbReference type="InParanoid" id="A0A2J7RLT0"/>
<dbReference type="CDD" id="cd23453">
    <property type="entry name" value="beta-trefoil_Ricin_VPS13D"/>
    <property type="match status" value="1"/>
</dbReference>
<evidence type="ECO:0000256" key="1">
    <source>
        <dbReference type="SAM" id="MobiDB-lite"/>
    </source>
</evidence>
<dbReference type="CDD" id="cd14306">
    <property type="entry name" value="UBA_VP13D"/>
    <property type="match status" value="1"/>
</dbReference>
<dbReference type="InterPro" id="IPR009060">
    <property type="entry name" value="UBA-like_sf"/>
</dbReference>
<dbReference type="PANTHER" id="PTHR16166:SF141">
    <property type="entry name" value="INTERMEMBRANE LIPID TRANSFER PROTEIN VPS13D"/>
    <property type="match status" value="1"/>
</dbReference>
<dbReference type="InterPro" id="IPR009543">
    <property type="entry name" value="VPS13_VAB"/>
</dbReference>
<gene>
    <name evidence="3" type="ORF">B7P43_G02613</name>
</gene>
<keyword evidence="4" id="KW-1185">Reference proteome</keyword>
<feature type="domain" description="UBA" evidence="2">
    <location>
        <begin position="90"/>
        <end position="136"/>
    </location>
</feature>